<keyword evidence="2" id="KW-1185">Reference proteome</keyword>
<dbReference type="AlphaFoldDB" id="A0A511JJI1"/>
<sequence length="257" mass="27121">MFVVLCDLDDSAALWLDSRFRELGQTSVLVTSGLLSFARRRSQWIGRDGTRATVDLGDAGVIDEPALVVNRLLSPPTAAWQWAQPGERDYAGAELTAFTLSWLAALPGAVRNRPTPTCLAGPSPHPLHAAVVAHRAGLDVPDAEPGVGSSTLWLLEAAVRSAAPAARVDHLVVLDGRIVDAGGVERRVGARMPEGFPAGIARFADAVGASEGLIGIDVVVAEGRWWFAGMTPLPDLMLAGDALVQDLIALDARVVTR</sequence>
<dbReference type="Proteomes" id="UP000321049">
    <property type="component" value="Unassembled WGS sequence"/>
</dbReference>
<gene>
    <name evidence="1" type="ORF">CTE05_17150</name>
</gene>
<dbReference type="RefSeq" id="WP_146845706.1">
    <property type="nucleotide sequence ID" value="NZ_BJWH01000007.1"/>
</dbReference>
<accession>A0A511JJI1</accession>
<evidence type="ECO:0000313" key="1">
    <source>
        <dbReference type="EMBL" id="GEL98168.1"/>
    </source>
</evidence>
<name>A0A511JJI1_9CELL</name>
<comment type="caution">
    <text evidence="1">The sequence shown here is derived from an EMBL/GenBank/DDBJ whole genome shotgun (WGS) entry which is preliminary data.</text>
</comment>
<dbReference type="OrthoDB" id="3474592at2"/>
<protein>
    <submittedName>
        <fullName evidence="1">Uncharacterized protein</fullName>
    </submittedName>
</protein>
<evidence type="ECO:0000313" key="2">
    <source>
        <dbReference type="Proteomes" id="UP000321049"/>
    </source>
</evidence>
<dbReference type="EMBL" id="BJWH01000007">
    <property type="protein sequence ID" value="GEL98168.1"/>
    <property type="molecule type" value="Genomic_DNA"/>
</dbReference>
<proteinExistence type="predicted"/>
<reference evidence="1 2" key="1">
    <citation type="submission" date="2019-07" db="EMBL/GenBank/DDBJ databases">
        <title>Whole genome shotgun sequence of Cellulomonas terrae NBRC 100819.</title>
        <authorList>
            <person name="Hosoyama A."/>
            <person name="Uohara A."/>
            <person name="Ohji S."/>
            <person name="Ichikawa N."/>
        </authorList>
    </citation>
    <scope>NUCLEOTIDE SEQUENCE [LARGE SCALE GENOMIC DNA]</scope>
    <source>
        <strain evidence="1 2">NBRC 100819</strain>
    </source>
</reference>
<organism evidence="1 2">
    <name type="scientific">Cellulomonas terrae</name>
    <dbReference type="NCBI Taxonomy" id="311234"/>
    <lineage>
        <taxon>Bacteria</taxon>
        <taxon>Bacillati</taxon>
        <taxon>Actinomycetota</taxon>
        <taxon>Actinomycetes</taxon>
        <taxon>Micrococcales</taxon>
        <taxon>Cellulomonadaceae</taxon>
        <taxon>Cellulomonas</taxon>
    </lineage>
</organism>